<sequence length="189" mass="21543">MAEIFDMQLGTDFESVARWWVSNRKNCVLNVCFAALMWCLWKSRNELCFQGKQWVNEKKLLIKLVRTLKSWLILCEDGHLGEMELVLEALNMKIHQPLRLTNGHSETSHSQMRELSGLGVLDGGCRGANQQERSRDIGASTLELNADDLTSYIMRSVCNMVLDDLDLDVEIDGRTTNTLQDLCCFVSLK</sequence>
<organism evidence="1 2">
    <name type="scientific">Setaria viridis</name>
    <name type="common">Green bristlegrass</name>
    <name type="synonym">Setaria italica subsp. viridis</name>
    <dbReference type="NCBI Taxonomy" id="4556"/>
    <lineage>
        <taxon>Eukaryota</taxon>
        <taxon>Viridiplantae</taxon>
        <taxon>Streptophyta</taxon>
        <taxon>Embryophyta</taxon>
        <taxon>Tracheophyta</taxon>
        <taxon>Spermatophyta</taxon>
        <taxon>Magnoliopsida</taxon>
        <taxon>Liliopsida</taxon>
        <taxon>Poales</taxon>
        <taxon>Poaceae</taxon>
        <taxon>PACMAD clade</taxon>
        <taxon>Panicoideae</taxon>
        <taxon>Panicodae</taxon>
        <taxon>Paniceae</taxon>
        <taxon>Cenchrinae</taxon>
        <taxon>Setaria</taxon>
    </lineage>
</organism>
<reference evidence="1" key="1">
    <citation type="submission" date="2019-03" db="EMBL/GenBank/DDBJ databases">
        <title>WGS assembly of Setaria viridis.</title>
        <authorList>
            <person name="Huang P."/>
            <person name="Jenkins J."/>
            <person name="Grimwood J."/>
            <person name="Barry K."/>
            <person name="Healey A."/>
            <person name="Mamidi S."/>
            <person name="Sreedasyam A."/>
            <person name="Shu S."/>
            <person name="Feldman M."/>
            <person name="Wu J."/>
            <person name="Yu Y."/>
            <person name="Chen C."/>
            <person name="Johnson J."/>
            <person name="Rokhsar D."/>
            <person name="Baxter I."/>
            <person name="Schmutz J."/>
            <person name="Brutnell T."/>
            <person name="Kellogg E."/>
        </authorList>
    </citation>
    <scope>NUCLEOTIDE SEQUENCE [LARGE SCALE GENOMIC DNA]</scope>
</reference>
<protein>
    <submittedName>
        <fullName evidence="1">Uncharacterized protein</fullName>
    </submittedName>
</protein>
<evidence type="ECO:0000313" key="1">
    <source>
        <dbReference type="EMBL" id="TKV91993.1"/>
    </source>
</evidence>
<dbReference type="Proteomes" id="UP000298652">
    <property type="component" value="Chromosome 9"/>
</dbReference>
<keyword evidence="2" id="KW-1185">Reference proteome</keyword>
<gene>
    <name evidence="1" type="ORF">SEVIR_9G135150v2</name>
</gene>
<name>A0A4U6SVC0_SETVI</name>
<accession>A0A4U6SVC0</accession>
<proteinExistence type="predicted"/>
<dbReference type="EMBL" id="CM016560">
    <property type="protein sequence ID" value="TKV91993.1"/>
    <property type="molecule type" value="Genomic_DNA"/>
</dbReference>
<evidence type="ECO:0000313" key="2">
    <source>
        <dbReference type="Proteomes" id="UP000298652"/>
    </source>
</evidence>
<dbReference type="AlphaFoldDB" id="A0A4U6SVC0"/>
<dbReference type="Gramene" id="TKV91993">
    <property type="protein sequence ID" value="TKV91993"/>
    <property type="gene ID" value="SEVIR_9G135150v2"/>
</dbReference>